<reference evidence="1 2" key="1">
    <citation type="submission" date="2021-04" db="EMBL/GenBank/DDBJ databases">
        <title>Nocardia tengchongensis.</title>
        <authorList>
            <person name="Zhuang k."/>
            <person name="Ran Y."/>
            <person name="Li W."/>
        </authorList>
    </citation>
    <scope>NUCLEOTIDE SEQUENCE [LARGE SCALE GENOMIC DNA]</scope>
    <source>
        <strain evidence="1 2">CFH S0057</strain>
    </source>
</reference>
<dbReference type="Proteomes" id="UP000683310">
    <property type="component" value="Chromosome"/>
</dbReference>
<organism evidence="1 2">
    <name type="scientific">Nocardia tengchongensis</name>
    <dbReference type="NCBI Taxonomy" id="2055889"/>
    <lineage>
        <taxon>Bacteria</taxon>
        <taxon>Bacillati</taxon>
        <taxon>Actinomycetota</taxon>
        <taxon>Actinomycetes</taxon>
        <taxon>Mycobacteriales</taxon>
        <taxon>Nocardiaceae</taxon>
        <taxon>Nocardia</taxon>
    </lineage>
</organism>
<protein>
    <submittedName>
        <fullName evidence="1">Uncharacterized protein</fullName>
    </submittedName>
</protein>
<dbReference type="RefSeq" id="WP_213556764.1">
    <property type="nucleotide sequence ID" value="NZ_JBHZDI010000018.1"/>
</dbReference>
<dbReference type="EMBL" id="CP074371">
    <property type="protein sequence ID" value="QVI20656.1"/>
    <property type="molecule type" value="Genomic_DNA"/>
</dbReference>
<name>A0ABX8CMT9_9NOCA</name>
<keyword evidence="2" id="KW-1185">Reference proteome</keyword>
<sequence length="193" mass="21188">MGLDYSYEVYVHRDSARALLEAVKASCNPYRDGTTTVEFPDGPVVLPCTSRFTSGTTLRFDPTAADGGSLLNLDLSLLFPADTELLKWVGERGDAPQTDADNGPLCSVGYIYLLVFDASSFLPDHVSFDFMAATTDMSRLFARSASIRTWFANLTLDHGGPLCLLDLEQKGRIAITLGSFDRQLNVDWDGLYL</sequence>
<proteinExistence type="predicted"/>
<accession>A0ABX8CMT9</accession>
<evidence type="ECO:0000313" key="1">
    <source>
        <dbReference type="EMBL" id="QVI20656.1"/>
    </source>
</evidence>
<gene>
    <name evidence="1" type="ORF">KHQ06_31790</name>
</gene>
<evidence type="ECO:0000313" key="2">
    <source>
        <dbReference type="Proteomes" id="UP000683310"/>
    </source>
</evidence>